<evidence type="ECO:0000313" key="3">
    <source>
        <dbReference type="Proteomes" id="UP001498771"/>
    </source>
</evidence>
<accession>A0ABR1F5M4</accession>
<comment type="caution">
    <text evidence="2">The sequence shown here is derived from an EMBL/GenBank/DDBJ whole genome shotgun (WGS) entry which is preliminary data.</text>
</comment>
<feature type="compositionally biased region" description="Low complexity" evidence="1">
    <location>
        <begin position="423"/>
        <end position="435"/>
    </location>
</feature>
<evidence type="ECO:0000313" key="2">
    <source>
        <dbReference type="EMBL" id="KAK7205146.1"/>
    </source>
</evidence>
<protein>
    <submittedName>
        <fullName evidence="2">Uncharacterized protein</fullName>
    </submittedName>
</protein>
<feature type="compositionally biased region" description="Low complexity" evidence="1">
    <location>
        <begin position="34"/>
        <end position="49"/>
    </location>
</feature>
<dbReference type="RefSeq" id="XP_064768179.1">
    <property type="nucleotide sequence ID" value="XM_064912734.1"/>
</dbReference>
<proteinExistence type="predicted"/>
<evidence type="ECO:0000256" key="1">
    <source>
        <dbReference type="SAM" id="MobiDB-lite"/>
    </source>
</evidence>
<feature type="compositionally biased region" description="Low complexity" evidence="1">
    <location>
        <begin position="16"/>
        <end position="25"/>
    </location>
</feature>
<organism evidence="2 3">
    <name type="scientific">Myxozyma melibiosi</name>
    <dbReference type="NCBI Taxonomy" id="54550"/>
    <lineage>
        <taxon>Eukaryota</taxon>
        <taxon>Fungi</taxon>
        <taxon>Dikarya</taxon>
        <taxon>Ascomycota</taxon>
        <taxon>Saccharomycotina</taxon>
        <taxon>Lipomycetes</taxon>
        <taxon>Lipomycetales</taxon>
        <taxon>Lipomycetaceae</taxon>
        <taxon>Myxozyma</taxon>
    </lineage>
</organism>
<dbReference type="EMBL" id="JBBJBU010000006">
    <property type="protein sequence ID" value="KAK7205146.1"/>
    <property type="molecule type" value="Genomic_DNA"/>
</dbReference>
<sequence length="498" mass="52746">MASTSAARGRQPVSLAQAAHAAEQQLARRRMRRSSISDSDSSDSSFSSDEASIYEAEVFVDIDPADALSYIDHLPDKDEASKLYPAVTNGSYVAQTPAEDTTNDAASTRSHRPLSLYGGFASSIVVAANHHDPTLQSSANSNNNNTTTTTTINSTAAVGGAIGHGHGGIPRSNRNSIVFGSQSSNGAFRSIDYSEYTYDLGWTAASRIHSRTSSVFQMPPPQTNPGQTFVGSPGFASPGFLATRGALGGDGASIVSHIDNIDAQSALYEEANAAVGDAVVDAGEEVASASTSQPVDIAGAAAAESNAVEHPGDAYSAAHLDDIASSPPVSFVNITCSADGVCNYPDTDLATLIDYASPRVPPFPSTAEAEELLYSRMSAQSRAALHKLMHGRNPSVPRPPRFRPPISQNMGYGAISRHPFYHSSRSSSNARSIDSQNGLLSRQPSRAPEPSYTRRIFRDATNSGEFGGEDIGFWESFRSFVVAECCFCFIGETEPEQR</sequence>
<reference evidence="2 3" key="1">
    <citation type="submission" date="2024-03" db="EMBL/GenBank/DDBJ databases">
        <title>Genome-scale model development and genomic sequencing of the oleaginous clade Lipomyces.</title>
        <authorList>
            <consortium name="Lawrence Berkeley National Laboratory"/>
            <person name="Czajka J.J."/>
            <person name="Han Y."/>
            <person name="Kim J."/>
            <person name="Mondo S.J."/>
            <person name="Hofstad B.A."/>
            <person name="Robles A."/>
            <person name="Haridas S."/>
            <person name="Riley R."/>
            <person name="LaButti K."/>
            <person name="Pangilinan J."/>
            <person name="Andreopoulos W."/>
            <person name="Lipzen A."/>
            <person name="Yan J."/>
            <person name="Wang M."/>
            <person name="Ng V."/>
            <person name="Grigoriev I.V."/>
            <person name="Spatafora J.W."/>
            <person name="Magnuson J.K."/>
            <person name="Baker S.E."/>
            <person name="Pomraning K.R."/>
        </authorList>
    </citation>
    <scope>NUCLEOTIDE SEQUENCE [LARGE SCALE GENOMIC DNA]</scope>
    <source>
        <strain evidence="2 3">Phaff 52-87</strain>
    </source>
</reference>
<keyword evidence="3" id="KW-1185">Reference proteome</keyword>
<name>A0ABR1F5M4_9ASCO</name>
<gene>
    <name evidence="2" type="ORF">BZA70DRAFT_279177</name>
</gene>
<dbReference type="GeneID" id="90038246"/>
<dbReference type="Proteomes" id="UP001498771">
    <property type="component" value="Unassembled WGS sequence"/>
</dbReference>
<feature type="region of interest" description="Disordered" evidence="1">
    <location>
        <begin position="1"/>
        <end position="49"/>
    </location>
</feature>
<feature type="region of interest" description="Disordered" evidence="1">
    <location>
        <begin position="422"/>
        <end position="456"/>
    </location>
</feature>